<evidence type="ECO:0000313" key="2">
    <source>
        <dbReference type="EMBL" id="GJS68247.1"/>
    </source>
</evidence>
<organism evidence="2 3">
    <name type="scientific">Tanacetum coccineum</name>
    <dbReference type="NCBI Taxonomy" id="301880"/>
    <lineage>
        <taxon>Eukaryota</taxon>
        <taxon>Viridiplantae</taxon>
        <taxon>Streptophyta</taxon>
        <taxon>Embryophyta</taxon>
        <taxon>Tracheophyta</taxon>
        <taxon>Spermatophyta</taxon>
        <taxon>Magnoliopsida</taxon>
        <taxon>eudicotyledons</taxon>
        <taxon>Gunneridae</taxon>
        <taxon>Pentapetalae</taxon>
        <taxon>asterids</taxon>
        <taxon>campanulids</taxon>
        <taxon>Asterales</taxon>
        <taxon>Asteraceae</taxon>
        <taxon>Asteroideae</taxon>
        <taxon>Anthemideae</taxon>
        <taxon>Anthemidinae</taxon>
        <taxon>Tanacetum</taxon>
    </lineage>
</organism>
<gene>
    <name evidence="2" type="ORF">Tco_0682812</name>
</gene>
<sequence length="77" mass="8772">MDVYKEYVVKCKRVVVPMVQPQLFDPTQGTHKKSRPRGVRKTGGKGPMMRGEEVDEHVESFKTKIVLNTKRKPATTS</sequence>
<dbReference type="Proteomes" id="UP001151760">
    <property type="component" value="Unassembled WGS sequence"/>
</dbReference>
<dbReference type="EMBL" id="BQNB010009776">
    <property type="protein sequence ID" value="GJS68247.1"/>
    <property type="molecule type" value="Genomic_DNA"/>
</dbReference>
<reference evidence="2" key="2">
    <citation type="submission" date="2022-01" db="EMBL/GenBank/DDBJ databases">
        <authorList>
            <person name="Yamashiro T."/>
            <person name="Shiraishi A."/>
            <person name="Satake H."/>
            <person name="Nakayama K."/>
        </authorList>
    </citation>
    <scope>NUCLEOTIDE SEQUENCE</scope>
</reference>
<reference evidence="2" key="1">
    <citation type="journal article" date="2022" name="Int. J. Mol. Sci.">
        <title>Draft Genome of Tanacetum Coccineum: Genomic Comparison of Closely Related Tanacetum-Family Plants.</title>
        <authorList>
            <person name="Yamashiro T."/>
            <person name="Shiraishi A."/>
            <person name="Nakayama K."/>
            <person name="Satake H."/>
        </authorList>
    </citation>
    <scope>NUCLEOTIDE SEQUENCE</scope>
</reference>
<protein>
    <submittedName>
        <fullName evidence="2">Uncharacterized protein</fullName>
    </submittedName>
</protein>
<evidence type="ECO:0000313" key="3">
    <source>
        <dbReference type="Proteomes" id="UP001151760"/>
    </source>
</evidence>
<name>A0ABQ4XTX8_9ASTR</name>
<accession>A0ABQ4XTX8</accession>
<feature type="compositionally biased region" description="Basic residues" evidence="1">
    <location>
        <begin position="30"/>
        <end position="43"/>
    </location>
</feature>
<proteinExistence type="predicted"/>
<keyword evidence="3" id="KW-1185">Reference proteome</keyword>
<comment type="caution">
    <text evidence="2">The sequence shown here is derived from an EMBL/GenBank/DDBJ whole genome shotgun (WGS) entry which is preliminary data.</text>
</comment>
<feature type="region of interest" description="Disordered" evidence="1">
    <location>
        <begin position="24"/>
        <end position="54"/>
    </location>
</feature>
<evidence type="ECO:0000256" key="1">
    <source>
        <dbReference type="SAM" id="MobiDB-lite"/>
    </source>
</evidence>